<evidence type="ECO:0000313" key="4">
    <source>
        <dbReference type="EMBL" id="PNJ37348.1"/>
    </source>
</evidence>
<dbReference type="InterPro" id="IPR001452">
    <property type="entry name" value="SH3_domain"/>
</dbReference>
<dbReference type="SUPFAM" id="SSF50044">
    <property type="entry name" value="SH3-domain"/>
    <property type="match status" value="1"/>
</dbReference>
<evidence type="ECO:0000256" key="2">
    <source>
        <dbReference type="SAM" id="MobiDB-lite"/>
    </source>
</evidence>
<proteinExistence type="predicted"/>
<dbReference type="AlphaFoldDB" id="A0A2J8TWE3"/>
<evidence type="ECO:0000256" key="1">
    <source>
        <dbReference type="ARBA" id="ARBA00022443"/>
    </source>
</evidence>
<feature type="compositionally biased region" description="Low complexity" evidence="2">
    <location>
        <begin position="38"/>
        <end position="51"/>
    </location>
</feature>
<dbReference type="PANTHER" id="PTHR12138:SF162">
    <property type="entry name" value="CHROMOSOME UNDETERMINED SCAFFOLD_275, WHOLE GENOME SHOTGUN SEQUENCE"/>
    <property type="match status" value="1"/>
</dbReference>
<evidence type="ECO:0000259" key="3">
    <source>
        <dbReference type="Pfam" id="PF00018"/>
    </source>
</evidence>
<accession>A0A2J8TWE3</accession>
<keyword evidence="1" id="KW-0728">SH3 domain</keyword>
<comment type="caution">
    <text evidence="4">The sequence shown here is derived from an EMBL/GenBank/DDBJ whole genome shotgun (WGS) entry which is preliminary data.</text>
</comment>
<name>A0A2J8TWE3_PONAB</name>
<feature type="non-terminal residue" evidence="4">
    <location>
        <position position="1"/>
    </location>
</feature>
<dbReference type="EMBL" id="NDHI03003480">
    <property type="protein sequence ID" value="PNJ37348.1"/>
    <property type="molecule type" value="Genomic_DNA"/>
</dbReference>
<dbReference type="Gene3D" id="2.30.30.40">
    <property type="entry name" value="SH3 Domains"/>
    <property type="match status" value="1"/>
</dbReference>
<sequence>TEVRVRALYDYEGQEHDELSFKAEMGFHHIIQSDLELLSSSDPPASASQSAGITGMSH</sequence>
<feature type="domain" description="SH3" evidence="3">
    <location>
        <begin position="6"/>
        <end position="22"/>
    </location>
</feature>
<organism evidence="4">
    <name type="scientific">Pongo abelii</name>
    <name type="common">Sumatran orangutan</name>
    <name type="synonym">Pongo pygmaeus abelii</name>
    <dbReference type="NCBI Taxonomy" id="9601"/>
    <lineage>
        <taxon>Eukaryota</taxon>
        <taxon>Metazoa</taxon>
        <taxon>Chordata</taxon>
        <taxon>Craniata</taxon>
        <taxon>Vertebrata</taxon>
        <taxon>Euteleostomi</taxon>
        <taxon>Mammalia</taxon>
        <taxon>Eutheria</taxon>
        <taxon>Euarchontoglires</taxon>
        <taxon>Primates</taxon>
        <taxon>Haplorrhini</taxon>
        <taxon>Catarrhini</taxon>
        <taxon>Hominidae</taxon>
        <taxon>Pongo</taxon>
    </lineage>
</organism>
<dbReference type="STRING" id="9601.ENSPPYP00000005381"/>
<dbReference type="Pfam" id="PF00018">
    <property type="entry name" value="SH3_1"/>
    <property type="match status" value="1"/>
</dbReference>
<gene>
    <name evidence="4" type="ORF">CR201_G0031876</name>
</gene>
<feature type="region of interest" description="Disordered" evidence="2">
    <location>
        <begin position="38"/>
        <end position="58"/>
    </location>
</feature>
<dbReference type="InterPro" id="IPR036028">
    <property type="entry name" value="SH3-like_dom_sf"/>
</dbReference>
<protein>
    <submittedName>
        <fullName evidence="4">PACSIN2 isoform 12</fullName>
    </submittedName>
</protein>
<dbReference type="PRINTS" id="PR02045">
    <property type="entry name" value="F138DOMAIN"/>
</dbReference>
<dbReference type="PANTHER" id="PTHR12138">
    <property type="entry name" value="PRIMATE-EXPANDED PROTEIN FAMILY"/>
    <property type="match status" value="1"/>
</dbReference>
<reference evidence="4" key="1">
    <citation type="submission" date="2017-12" db="EMBL/GenBank/DDBJ databases">
        <title>High-resolution comparative analysis of great ape genomes.</title>
        <authorList>
            <person name="Pollen A."/>
            <person name="Hastie A."/>
            <person name="Hormozdiari F."/>
            <person name="Dougherty M."/>
            <person name="Liu R."/>
            <person name="Chaisson M."/>
            <person name="Hoppe E."/>
            <person name="Hill C."/>
            <person name="Pang A."/>
            <person name="Hillier L."/>
            <person name="Baker C."/>
            <person name="Armstrong J."/>
            <person name="Shendure J."/>
            <person name="Paten B."/>
            <person name="Wilson R."/>
            <person name="Chao H."/>
            <person name="Schneider V."/>
            <person name="Ventura M."/>
            <person name="Kronenberg Z."/>
            <person name="Murali S."/>
            <person name="Gordon D."/>
            <person name="Cantsilieris S."/>
            <person name="Munson K."/>
            <person name="Nelson B."/>
            <person name="Raja A."/>
            <person name="Underwood J."/>
            <person name="Diekhans M."/>
            <person name="Fiddes I."/>
            <person name="Haussler D."/>
            <person name="Eichler E."/>
        </authorList>
    </citation>
    <scope>NUCLEOTIDE SEQUENCE [LARGE SCALE GENOMIC DNA]</scope>
    <source>
        <strain evidence="4">Susie</strain>
    </source>
</reference>